<keyword evidence="1" id="KW-0472">Membrane</keyword>
<dbReference type="EMBL" id="WNWM01000002">
    <property type="protein sequence ID" value="MUI11975.1"/>
    <property type="molecule type" value="Genomic_DNA"/>
</dbReference>
<sequence>MGPHVALNWTLTPAVPEPSAWALLAAGGVFLGAAARRRRRAA</sequence>
<dbReference type="Proteomes" id="UP000431684">
    <property type="component" value="Unassembled WGS sequence"/>
</dbReference>
<dbReference type="InterPro" id="IPR013424">
    <property type="entry name" value="Ice-binding_C"/>
</dbReference>
<dbReference type="NCBIfam" id="TIGR02595">
    <property type="entry name" value="PEP_CTERM"/>
    <property type="match status" value="1"/>
</dbReference>
<keyword evidence="4" id="KW-1185">Reference proteome</keyword>
<keyword evidence="1" id="KW-0812">Transmembrane</keyword>
<evidence type="ECO:0000313" key="3">
    <source>
        <dbReference type="EMBL" id="MUI11975.1"/>
    </source>
</evidence>
<evidence type="ECO:0000256" key="1">
    <source>
        <dbReference type="SAM" id="Phobius"/>
    </source>
</evidence>
<comment type="caution">
    <text evidence="3">The sequence shown here is derived from an EMBL/GenBank/DDBJ whole genome shotgun (WGS) entry which is preliminary data.</text>
</comment>
<evidence type="ECO:0000259" key="2">
    <source>
        <dbReference type="Pfam" id="PF07589"/>
    </source>
</evidence>
<protein>
    <submittedName>
        <fullName evidence="3">PEP-CTERM sorting domain-containing protein</fullName>
    </submittedName>
</protein>
<proteinExistence type="predicted"/>
<feature type="transmembrane region" description="Helical" evidence="1">
    <location>
        <begin position="20"/>
        <end position="36"/>
    </location>
</feature>
<evidence type="ECO:0000313" key="4">
    <source>
        <dbReference type="Proteomes" id="UP000431684"/>
    </source>
</evidence>
<keyword evidence="1" id="KW-1133">Transmembrane helix</keyword>
<accession>A0A6I3XJT9</accession>
<gene>
    <name evidence="3" type="ORF">GJV26_05695</name>
</gene>
<reference evidence="3 4" key="1">
    <citation type="submission" date="2019-11" db="EMBL/GenBank/DDBJ databases">
        <title>Draft Genome Sequences of Six Type Strains of the Genus Massilia.</title>
        <authorList>
            <person name="Miess H."/>
            <person name="Frediansyah A."/>
            <person name="Goeker M."/>
            <person name="Gross H."/>
        </authorList>
    </citation>
    <scope>NUCLEOTIDE SEQUENCE [LARGE SCALE GENOMIC DNA]</scope>
    <source>
        <strain evidence="3 4">DSM 17513</strain>
    </source>
</reference>
<feature type="domain" description="Ice-binding protein C-terminal" evidence="2">
    <location>
        <begin position="14"/>
        <end position="38"/>
    </location>
</feature>
<name>A0A6I3XJT9_9BURK</name>
<dbReference type="Pfam" id="PF07589">
    <property type="entry name" value="PEP-CTERM"/>
    <property type="match status" value="1"/>
</dbReference>
<organism evidence="3 4">
    <name type="scientific">Pseudoduganella dura</name>
    <dbReference type="NCBI Taxonomy" id="321982"/>
    <lineage>
        <taxon>Bacteria</taxon>
        <taxon>Pseudomonadati</taxon>
        <taxon>Pseudomonadota</taxon>
        <taxon>Betaproteobacteria</taxon>
        <taxon>Burkholderiales</taxon>
        <taxon>Oxalobacteraceae</taxon>
        <taxon>Telluria group</taxon>
        <taxon>Pseudoduganella</taxon>
    </lineage>
</organism>
<dbReference type="AlphaFoldDB" id="A0A6I3XJT9"/>